<dbReference type="PANTHER" id="PTHR12468">
    <property type="entry name" value="GPI MANNOSYLTRANSFERASE 2"/>
    <property type="match status" value="1"/>
</dbReference>
<reference evidence="12" key="1">
    <citation type="journal article" date="2014" name="Int. J. Syst. Evol. Microbiol.">
        <title>Complete genome sequence of Corynebacterium casei LMG S-19264T (=DSM 44701T), isolated from a smear-ripened cheese.</title>
        <authorList>
            <consortium name="US DOE Joint Genome Institute (JGI-PGF)"/>
            <person name="Walter F."/>
            <person name="Albersmeier A."/>
            <person name="Kalinowski J."/>
            <person name="Ruckert C."/>
        </authorList>
    </citation>
    <scope>NUCLEOTIDE SEQUENCE</scope>
    <source>
        <strain evidence="12">CGMCC 4.7306</strain>
    </source>
</reference>
<keyword evidence="13" id="KW-1185">Reference proteome</keyword>
<feature type="transmembrane region" description="Helical" evidence="11">
    <location>
        <begin position="174"/>
        <end position="202"/>
    </location>
</feature>
<keyword evidence="9 11" id="KW-0472">Membrane</keyword>
<comment type="subcellular location">
    <subcellularLocation>
        <location evidence="1">Endoplasmic reticulum membrane</location>
        <topology evidence="1">Multi-pass membrane protein</topology>
    </subcellularLocation>
</comment>
<keyword evidence="8 11" id="KW-1133">Transmembrane helix</keyword>
<gene>
    <name evidence="12" type="ORF">GCM10011575_29610</name>
</gene>
<dbReference type="PANTHER" id="PTHR12468:SF2">
    <property type="entry name" value="GPI MANNOSYLTRANSFERASE 2"/>
    <property type="match status" value="1"/>
</dbReference>
<comment type="caution">
    <text evidence="12">The sequence shown here is derived from an EMBL/GenBank/DDBJ whole genome shotgun (WGS) entry which is preliminary data.</text>
</comment>
<feature type="transmembrane region" description="Helical" evidence="11">
    <location>
        <begin position="316"/>
        <end position="340"/>
    </location>
</feature>
<reference evidence="12" key="2">
    <citation type="submission" date="2020-09" db="EMBL/GenBank/DDBJ databases">
        <authorList>
            <person name="Sun Q."/>
            <person name="Zhou Y."/>
        </authorList>
    </citation>
    <scope>NUCLEOTIDE SEQUENCE</scope>
    <source>
        <strain evidence="12">CGMCC 4.7306</strain>
    </source>
</reference>
<keyword evidence="3" id="KW-0337">GPI-anchor biosynthesis</keyword>
<evidence type="ECO:0000256" key="4">
    <source>
        <dbReference type="ARBA" id="ARBA00022676"/>
    </source>
</evidence>
<accession>A0A917SB56</accession>
<feature type="transmembrane region" description="Helical" evidence="11">
    <location>
        <begin position="214"/>
        <end position="241"/>
    </location>
</feature>
<evidence type="ECO:0000313" key="13">
    <source>
        <dbReference type="Proteomes" id="UP000613840"/>
    </source>
</evidence>
<evidence type="ECO:0000256" key="11">
    <source>
        <dbReference type="SAM" id="Phobius"/>
    </source>
</evidence>
<evidence type="ECO:0008006" key="14">
    <source>
        <dbReference type="Google" id="ProtNLM"/>
    </source>
</evidence>
<evidence type="ECO:0000256" key="7">
    <source>
        <dbReference type="ARBA" id="ARBA00022824"/>
    </source>
</evidence>
<evidence type="ECO:0000256" key="6">
    <source>
        <dbReference type="ARBA" id="ARBA00022692"/>
    </source>
</evidence>
<comment type="pathway">
    <text evidence="2">Glycolipid biosynthesis; glycosylphosphatidylinositol-anchor biosynthesis.</text>
</comment>
<dbReference type="InterPro" id="IPR007315">
    <property type="entry name" value="PIG-V/Gpi18"/>
</dbReference>
<evidence type="ECO:0000256" key="9">
    <source>
        <dbReference type="ARBA" id="ARBA00023136"/>
    </source>
</evidence>
<feature type="transmembrane region" description="Helical" evidence="11">
    <location>
        <begin position="71"/>
        <end position="91"/>
    </location>
</feature>
<feature type="transmembrane region" description="Helical" evidence="11">
    <location>
        <begin position="253"/>
        <end position="272"/>
    </location>
</feature>
<dbReference type="GO" id="GO:0031501">
    <property type="term" value="C:mannosyltransferase complex"/>
    <property type="evidence" value="ECO:0007669"/>
    <property type="project" value="TreeGrafter"/>
</dbReference>
<dbReference type="AlphaFoldDB" id="A0A917SB56"/>
<feature type="transmembrane region" description="Helical" evidence="11">
    <location>
        <begin position="347"/>
        <end position="364"/>
    </location>
</feature>
<organism evidence="12 13">
    <name type="scientific">Microlunatus endophyticus</name>
    <dbReference type="NCBI Taxonomy" id="1716077"/>
    <lineage>
        <taxon>Bacteria</taxon>
        <taxon>Bacillati</taxon>
        <taxon>Actinomycetota</taxon>
        <taxon>Actinomycetes</taxon>
        <taxon>Propionibacteriales</taxon>
        <taxon>Propionibacteriaceae</taxon>
        <taxon>Microlunatus</taxon>
    </lineage>
</organism>
<dbReference type="GO" id="GO:0004376">
    <property type="term" value="F:GPI mannosyltransferase activity"/>
    <property type="evidence" value="ECO:0007669"/>
    <property type="project" value="InterPro"/>
</dbReference>
<dbReference type="Proteomes" id="UP000613840">
    <property type="component" value="Unassembled WGS sequence"/>
</dbReference>
<name>A0A917SB56_9ACTN</name>
<feature type="transmembrane region" description="Helical" evidence="11">
    <location>
        <begin position="399"/>
        <end position="420"/>
    </location>
</feature>
<dbReference type="GO" id="GO:0016020">
    <property type="term" value="C:membrane"/>
    <property type="evidence" value="ECO:0007669"/>
    <property type="project" value="GOC"/>
</dbReference>
<evidence type="ECO:0000256" key="1">
    <source>
        <dbReference type="ARBA" id="ARBA00004477"/>
    </source>
</evidence>
<keyword evidence="4" id="KW-0328">Glycosyltransferase</keyword>
<feature type="region of interest" description="Disordered" evidence="10">
    <location>
        <begin position="1"/>
        <end position="41"/>
    </location>
</feature>
<evidence type="ECO:0000256" key="3">
    <source>
        <dbReference type="ARBA" id="ARBA00022502"/>
    </source>
</evidence>
<dbReference type="GO" id="GO:0000009">
    <property type="term" value="F:alpha-1,6-mannosyltransferase activity"/>
    <property type="evidence" value="ECO:0007669"/>
    <property type="project" value="InterPro"/>
</dbReference>
<evidence type="ECO:0000256" key="8">
    <source>
        <dbReference type="ARBA" id="ARBA00022989"/>
    </source>
</evidence>
<dbReference type="GO" id="GO:0006506">
    <property type="term" value="P:GPI anchor biosynthetic process"/>
    <property type="evidence" value="ECO:0007669"/>
    <property type="project" value="UniProtKB-KW"/>
</dbReference>
<evidence type="ECO:0000256" key="2">
    <source>
        <dbReference type="ARBA" id="ARBA00004687"/>
    </source>
</evidence>
<evidence type="ECO:0000256" key="10">
    <source>
        <dbReference type="SAM" id="MobiDB-lite"/>
    </source>
</evidence>
<evidence type="ECO:0000256" key="5">
    <source>
        <dbReference type="ARBA" id="ARBA00022679"/>
    </source>
</evidence>
<protein>
    <recommendedName>
        <fullName evidence="14">Mannosyltransferase (PIG-V)</fullName>
    </recommendedName>
</protein>
<proteinExistence type="predicted"/>
<dbReference type="EMBL" id="BMMZ01000007">
    <property type="protein sequence ID" value="GGL69051.1"/>
    <property type="molecule type" value="Genomic_DNA"/>
</dbReference>
<keyword evidence="6 11" id="KW-0812">Transmembrane</keyword>
<feature type="transmembrane region" description="Helical" evidence="11">
    <location>
        <begin position="370"/>
        <end position="387"/>
    </location>
</feature>
<keyword evidence="7" id="KW-0256">Endoplasmic reticulum</keyword>
<keyword evidence="5" id="KW-0808">Transferase</keyword>
<feature type="compositionally biased region" description="Polar residues" evidence="10">
    <location>
        <begin position="10"/>
        <end position="30"/>
    </location>
</feature>
<evidence type="ECO:0000313" key="12">
    <source>
        <dbReference type="EMBL" id="GGL69051.1"/>
    </source>
</evidence>
<sequence length="426" mass="47845">MTPATDLPQLDNTRLDNTQLGNTQLGNTQGEDSEPVSSPADGVRDRLRRWWRRPSGLELQPLDLRSGRITLQAWIASRGLIALVALLLAVITHRRLLDMTNNWDAVHFGDLARYGYGFDPKGELLAFFPGLPWLLRVGLIVGLPTPVTGMIIAGLASAAAAIALMRLGGRWAAVVWLFIPTTVFTTVGYTEALFCALAFWAWERARSDRWAAAAILAGLACTVRVSGLFLVGALAVMIITSTRTRWAGRGRRLLWLLIPVAVLAAFVIYEHALSGRWDAWYKAQVDGWYRGFTWPWQSFLNTWAAVQPGAYADHPYWAWVFRAEMISMAIGVLVTIWCLTRKLWAEASWVAVQVLAFSLSYWYMSVNRAVLLWFPLMIMIARWGSWRPHRRGPAIVHRVAVIMLFVIGGALMIGWSWLYFTGNWAS</sequence>